<evidence type="ECO:0000313" key="5">
    <source>
        <dbReference type="Proteomes" id="UP001144280"/>
    </source>
</evidence>
<evidence type="ECO:0000259" key="3">
    <source>
        <dbReference type="Pfam" id="PF02517"/>
    </source>
</evidence>
<name>A0ABQ5R4F2_9ACTN</name>
<feature type="domain" description="CAAX prenyl protease 2/Lysostaphin resistance protein A-like" evidence="3">
    <location>
        <begin position="156"/>
        <end position="246"/>
    </location>
</feature>
<gene>
    <name evidence="4" type="ORF">Pa4123_69430</name>
</gene>
<keyword evidence="2" id="KW-0472">Membrane</keyword>
<feature type="transmembrane region" description="Helical" evidence="2">
    <location>
        <begin position="71"/>
        <end position="94"/>
    </location>
</feature>
<proteinExistence type="predicted"/>
<feature type="region of interest" description="Disordered" evidence="1">
    <location>
        <begin position="299"/>
        <end position="336"/>
    </location>
</feature>
<keyword evidence="4" id="KW-0645">Protease</keyword>
<dbReference type="GO" id="GO:0008233">
    <property type="term" value="F:peptidase activity"/>
    <property type="evidence" value="ECO:0007669"/>
    <property type="project" value="UniProtKB-KW"/>
</dbReference>
<keyword evidence="2" id="KW-1133">Transmembrane helix</keyword>
<feature type="transmembrane region" description="Helical" evidence="2">
    <location>
        <begin position="210"/>
        <end position="228"/>
    </location>
</feature>
<feature type="transmembrane region" description="Helical" evidence="2">
    <location>
        <begin position="178"/>
        <end position="204"/>
    </location>
</feature>
<dbReference type="EMBL" id="BSDI01000048">
    <property type="protein sequence ID" value="GLI01667.1"/>
    <property type="molecule type" value="Genomic_DNA"/>
</dbReference>
<dbReference type="Pfam" id="PF02517">
    <property type="entry name" value="Rce1-like"/>
    <property type="match status" value="1"/>
</dbReference>
<feature type="transmembrane region" description="Helical" evidence="2">
    <location>
        <begin position="266"/>
        <end position="289"/>
    </location>
</feature>
<dbReference type="Proteomes" id="UP001144280">
    <property type="component" value="Unassembled WGS sequence"/>
</dbReference>
<feature type="transmembrane region" description="Helical" evidence="2">
    <location>
        <begin position="235"/>
        <end position="254"/>
    </location>
</feature>
<keyword evidence="2" id="KW-0812">Transmembrane</keyword>
<evidence type="ECO:0000313" key="4">
    <source>
        <dbReference type="EMBL" id="GLI01667.1"/>
    </source>
</evidence>
<comment type="caution">
    <text evidence="4">The sequence shown here is derived from an EMBL/GenBank/DDBJ whole genome shotgun (WGS) entry which is preliminary data.</text>
</comment>
<feature type="transmembrane region" description="Helical" evidence="2">
    <location>
        <begin position="28"/>
        <end position="51"/>
    </location>
</feature>
<accession>A0ABQ5R4F2</accession>
<organism evidence="4 5">
    <name type="scientific">Phytohabitans aurantiacus</name>
    <dbReference type="NCBI Taxonomy" id="3016789"/>
    <lineage>
        <taxon>Bacteria</taxon>
        <taxon>Bacillati</taxon>
        <taxon>Actinomycetota</taxon>
        <taxon>Actinomycetes</taxon>
        <taxon>Micromonosporales</taxon>
        <taxon>Micromonosporaceae</taxon>
    </lineage>
</organism>
<protein>
    <submittedName>
        <fullName evidence="4">CAAX amino protease</fullName>
    </submittedName>
</protein>
<feature type="compositionally biased region" description="Pro residues" evidence="1">
    <location>
        <begin position="300"/>
        <end position="325"/>
    </location>
</feature>
<keyword evidence="5" id="KW-1185">Reference proteome</keyword>
<dbReference type="GO" id="GO:0006508">
    <property type="term" value="P:proteolysis"/>
    <property type="evidence" value="ECO:0007669"/>
    <property type="project" value="UniProtKB-KW"/>
</dbReference>
<feature type="transmembrane region" description="Helical" evidence="2">
    <location>
        <begin position="114"/>
        <end position="136"/>
    </location>
</feature>
<feature type="transmembrane region" description="Helical" evidence="2">
    <location>
        <begin position="148"/>
        <end position="166"/>
    </location>
</feature>
<keyword evidence="4" id="KW-0378">Hydrolase</keyword>
<sequence length="336" mass="35542">MLMTSPPPPGTPYHRLARTDRHRWWRPILGTVAVLAAYIFVLTAAGCVVVVVTELGRLPKTADGLPDVGPIAGTAGLLLSLAIFTPLLLMAAWLIQRRPAGTLVSVTGRLRWRWLGTCAWVALIFVLVLIGLGSVIGDDVAPAAATWVGWPEFLLATVMLVLLVPLQASAEEFLFRGWLLQAVGAYLRGPWVPIAVQAVLFGAAHGWGTPWGFAALAVFGAATGWLTVRTGGLEAGIALHVLTNLVAFLVAAALGDLDTDETLADAPGYLAALDMVVVCGFAAVVLVLARRRGLADVVPDPSPWPRPAPPHPPVWHAPPLHPAQPEPVVSLEEPAP</sequence>
<evidence type="ECO:0000256" key="1">
    <source>
        <dbReference type="SAM" id="MobiDB-lite"/>
    </source>
</evidence>
<reference evidence="4" key="1">
    <citation type="submission" date="2022-12" db="EMBL/GenBank/DDBJ databases">
        <title>New Phytohabitans aurantiacus sp. RD004123 nov., an actinomycete isolated from soil.</title>
        <authorList>
            <person name="Triningsih D.W."/>
            <person name="Harunari E."/>
            <person name="Igarashi Y."/>
        </authorList>
    </citation>
    <scope>NUCLEOTIDE SEQUENCE</scope>
    <source>
        <strain evidence="4">RD004123</strain>
    </source>
</reference>
<dbReference type="InterPro" id="IPR003675">
    <property type="entry name" value="Rce1/LyrA-like_dom"/>
</dbReference>
<evidence type="ECO:0000256" key="2">
    <source>
        <dbReference type="SAM" id="Phobius"/>
    </source>
</evidence>